<dbReference type="RefSeq" id="WP_085492801.1">
    <property type="nucleotide sequence ID" value="NZ_FXAZ01000001.1"/>
</dbReference>
<feature type="transmembrane region" description="Helical" evidence="1">
    <location>
        <begin position="15"/>
        <end position="33"/>
    </location>
</feature>
<keyword evidence="1" id="KW-1133">Transmembrane helix</keyword>
<dbReference type="InterPro" id="IPR029016">
    <property type="entry name" value="GAF-like_dom_sf"/>
</dbReference>
<evidence type="ECO:0000313" key="3">
    <source>
        <dbReference type="Proteomes" id="UP000193834"/>
    </source>
</evidence>
<dbReference type="Proteomes" id="UP000193834">
    <property type="component" value="Unassembled WGS sequence"/>
</dbReference>
<dbReference type="Gene3D" id="3.30.450.40">
    <property type="match status" value="1"/>
</dbReference>
<accession>A0A1X7IKD0</accession>
<gene>
    <name evidence="2" type="ORF">SAMN06295960_0547</name>
</gene>
<protein>
    <recommendedName>
        <fullName evidence="4">GAF domain-containing protein</fullName>
    </recommendedName>
</protein>
<dbReference type="SUPFAM" id="SSF55781">
    <property type="entry name" value="GAF domain-like"/>
    <property type="match status" value="1"/>
</dbReference>
<evidence type="ECO:0000256" key="1">
    <source>
        <dbReference type="SAM" id="Phobius"/>
    </source>
</evidence>
<reference evidence="2 3" key="1">
    <citation type="submission" date="2017-04" db="EMBL/GenBank/DDBJ databases">
        <authorList>
            <person name="Afonso C.L."/>
            <person name="Miller P.J."/>
            <person name="Scott M.A."/>
            <person name="Spackman E."/>
            <person name="Goraichik I."/>
            <person name="Dimitrov K.M."/>
            <person name="Suarez D.L."/>
            <person name="Swayne D.E."/>
        </authorList>
    </citation>
    <scope>NUCLEOTIDE SEQUENCE [LARGE SCALE GENOMIC DNA]</scope>
    <source>
        <strain evidence="2 3">11</strain>
    </source>
</reference>
<dbReference type="STRING" id="1852522.SAMN06295960_0547"/>
<dbReference type="EMBL" id="FXAZ01000001">
    <property type="protein sequence ID" value="SMG15394.1"/>
    <property type="molecule type" value="Genomic_DNA"/>
</dbReference>
<proteinExistence type="predicted"/>
<keyword evidence="1" id="KW-0812">Transmembrane</keyword>
<name>A0A1X7IKD0_9BACL</name>
<evidence type="ECO:0000313" key="2">
    <source>
        <dbReference type="EMBL" id="SMG15394.1"/>
    </source>
</evidence>
<keyword evidence="1" id="KW-0472">Membrane</keyword>
<dbReference type="AlphaFoldDB" id="A0A1X7IKD0"/>
<organism evidence="2 3">
    <name type="scientific">Paenibacillus aquistagni</name>
    <dbReference type="NCBI Taxonomy" id="1852522"/>
    <lineage>
        <taxon>Bacteria</taxon>
        <taxon>Bacillati</taxon>
        <taxon>Bacillota</taxon>
        <taxon>Bacilli</taxon>
        <taxon>Bacillales</taxon>
        <taxon>Paenibacillaceae</taxon>
        <taxon>Paenibacillus</taxon>
    </lineage>
</organism>
<keyword evidence="3" id="KW-1185">Reference proteome</keyword>
<sequence>MEPVIKGVLDKLPPWSYQLFAVVIAVGIIFYFVKTLYVNKRFSDMISDVLRRDDRIHTYQEKMDAMREKQEESEQTVQQTLSAIRNFESFLNTFNDLRLVKDPYLVLTESSFLLQRMLDMLAIDMKLKPGVHHRCGIWLYEDQMLTLRFSSAGFPKHYVGERALHVDRSVAGRCYRKQAIVQIADVTKDEDWERNVESKSPYKALLCLPLGSFGVLTIDGLEPFHEAGRAIGEIYAGLVISVLTEHTRSFDRWAMHAVGTAGLMGKDFPEEEDA</sequence>
<evidence type="ECO:0008006" key="4">
    <source>
        <dbReference type="Google" id="ProtNLM"/>
    </source>
</evidence>